<organism evidence="1 2">
    <name type="scientific">Solanum bulbocastanum</name>
    <name type="common">Wild potato</name>
    <dbReference type="NCBI Taxonomy" id="147425"/>
    <lineage>
        <taxon>Eukaryota</taxon>
        <taxon>Viridiplantae</taxon>
        <taxon>Streptophyta</taxon>
        <taxon>Embryophyta</taxon>
        <taxon>Tracheophyta</taxon>
        <taxon>Spermatophyta</taxon>
        <taxon>Magnoliopsida</taxon>
        <taxon>eudicotyledons</taxon>
        <taxon>Gunneridae</taxon>
        <taxon>Pentapetalae</taxon>
        <taxon>asterids</taxon>
        <taxon>lamiids</taxon>
        <taxon>Solanales</taxon>
        <taxon>Solanaceae</taxon>
        <taxon>Solanoideae</taxon>
        <taxon>Solaneae</taxon>
        <taxon>Solanum</taxon>
    </lineage>
</organism>
<comment type="caution">
    <text evidence="1">The sequence shown here is derived from an EMBL/GenBank/DDBJ whole genome shotgun (WGS) entry which is preliminary data.</text>
</comment>
<evidence type="ECO:0000313" key="1">
    <source>
        <dbReference type="EMBL" id="KAK6793621.1"/>
    </source>
</evidence>
<evidence type="ECO:0000313" key="2">
    <source>
        <dbReference type="Proteomes" id="UP001371456"/>
    </source>
</evidence>
<protein>
    <submittedName>
        <fullName evidence="1">Uncharacterized protein</fullName>
    </submittedName>
</protein>
<reference evidence="1 2" key="1">
    <citation type="submission" date="2024-02" db="EMBL/GenBank/DDBJ databases">
        <title>de novo genome assembly of Solanum bulbocastanum strain 11H21.</title>
        <authorList>
            <person name="Hosaka A.J."/>
        </authorList>
    </citation>
    <scope>NUCLEOTIDE SEQUENCE [LARGE SCALE GENOMIC DNA]</scope>
    <source>
        <tissue evidence="1">Young leaves</tissue>
    </source>
</reference>
<dbReference type="EMBL" id="JBANQN010000003">
    <property type="protein sequence ID" value="KAK6793621.1"/>
    <property type="molecule type" value="Genomic_DNA"/>
</dbReference>
<proteinExistence type="predicted"/>
<keyword evidence="2" id="KW-1185">Reference proteome</keyword>
<sequence>MLSITGTKKFKDNMDNQVVIDLVENELNCEEAESYQDKLAKLEGKTFDNLSETSKYG</sequence>
<gene>
    <name evidence="1" type="ORF">RDI58_007074</name>
</gene>
<dbReference type="Proteomes" id="UP001371456">
    <property type="component" value="Unassembled WGS sequence"/>
</dbReference>
<accession>A0AAN8TY30</accession>
<dbReference type="AlphaFoldDB" id="A0AAN8TY30"/>
<name>A0AAN8TY30_SOLBU</name>